<comment type="caution">
    <text evidence="2">The sequence shown here is derived from an EMBL/GenBank/DDBJ whole genome shotgun (WGS) entry which is preliminary data.</text>
</comment>
<dbReference type="Proteomes" id="UP000178636">
    <property type="component" value="Unassembled WGS sequence"/>
</dbReference>
<name>A0A1G2DHC8_9BACT</name>
<accession>A0A1G2DHC8</accession>
<evidence type="ECO:0000313" key="3">
    <source>
        <dbReference type="Proteomes" id="UP000178636"/>
    </source>
</evidence>
<feature type="transmembrane region" description="Helical" evidence="1">
    <location>
        <begin position="21"/>
        <end position="47"/>
    </location>
</feature>
<keyword evidence="1" id="KW-1133">Transmembrane helix</keyword>
<organism evidence="2 3">
    <name type="scientific">Candidatus Lloydbacteria bacterium RIFCSPHIGHO2_02_FULL_54_17</name>
    <dbReference type="NCBI Taxonomy" id="1798664"/>
    <lineage>
        <taxon>Bacteria</taxon>
        <taxon>Candidatus Lloydiibacteriota</taxon>
    </lineage>
</organism>
<dbReference type="AlphaFoldDB" id="A0A1G2DHC8"/>
<keyword evidence="1" id="KW-0472">Membrane</keyword>
<dbReference type="STRING" id="1798664.A3C93_03860"/>
<evidence type="ECO:0000256" key="1">
    <source>
        <dbReference type="SAM" id="Phobius"/>
    </source>
</evidence>
<sequence>MINLLPQEEKDRLHREYLLRFGTVVLVSICVLEVFAFMLFLPTYYALYTSTRDLSLNILERKNLTPEEDATIGRDLTKIKAEIALLRPTESVVDSPPSSLIEEIVRAKSYGIAISAFAYVRGESKPSLQLTGVAETQDDLLAFRRNVQANPRVLDFKYANSFITQKADIPFSATINFK</sequence>
<protein>
    <submittedName>
        <fullName evidence="2">Uncharacterized protein</fullName>
    </submittedName>
</protein>
<proteinExistence type="predicted"/>
<gene>
    <name evidence="2" type="ORF">A3C93_03860</name>
</gene>
<evidence type="ECO:0000313" key="2">
    <source>
        <dbReference type="EMBL" id="OGZ13009.1"/>
    </source>
</evidence>
<dbReference type="EMBL" id="MHLO01000010">
    <property type="protein sequence ID" value="OGZ13009.1"/>
    <property type="molecule type" value="Genomic_DNA"/>
</dbReference>
<reference evidence="2 3" key="1">
    <citation type="journal article" date="2016" name="Nat. Commun.">
        <title>Thousands of microbial genomes shed light on interconnected biogeochemical processes in an aquifer system.</title>
        <authorList>
            <person name="Anantharaman K."/>
            <person name="Brown C.T."/>
            <person name="Hug L.A."/>
            <person name="Sharon I."/>
            <person name="Castelle C.J."/>
            <person name="Probst A.J."/>
            <person name="Thomas B.C."/>
            <person name="Singh A."/>
            <person name="Wilkins M.J."/>
            <person name="Karaoz U."/>
            <person name="Brodie E.L."/>
            <person name="Williams K.H."/>
            <person name="Hubbard S.S."/>
            <person name="Banfield J.F."/>
        </authorList>
    </citation>
    <scope>NUCLEOTIDE SEQUENCE [LARGE SCALE GENOMIC DNA]</scope>
</reference>
<keyword evidence="1" id="KW-0812">Transmembrane</keyword>